<reference evidence="2" key="1">
    <citation type="journal article" date="2019" name="Int. J. Syst. Evol. Microbiol.">
        <title>The Global Catalogue of Microorganisms (GCM) 10K type strain sequencing project: providing services to taxonomists for standard genome sequencing and annotation.</title>
        <authorList>
            <consortium name="The Broad Institute Genomics Platform"/>
            <consortium name="The Broad Institute Genome Sequencing Center for Infectious Disease"/>
            <person name="Wu L."/>
            <person name="Ma J."/>
        </authorList>
    </citation>
    <scope>NUCLEOTIDE SEQUENCE [LARGE SCALE GENOMIC DNA]</scope>
    <source>
        <strain evidence="2">JCM 17986</strain>
    </source>
</reference>
<evidence type="ECO:0000313" key="2">
    <source>
        <dbReference type="Proteomes" id="UP001500466"/>
    </source>
</evidence>
<accession>A0ABP9HB12</accession>
<proteinExistence type="predicted"/>
<name>A0ABP9HB12_9ACTN</name>
<protein>
    <submittedName>
        <fullName evidence="1">Uncharacterized protein</fullName>
    </submittedName>
</protein>
<comment type="caution">
    <text evidence="1">The sequence shown here is derived from an EMBL/GenBank/DDBJ whole genome shotgun (WGS) entry which is preliminary data.</text>
</comment>
<dbReference type="Proteomes" id="UP001500466">
    <property type="component" value="Unassembled WGS sequence"/>
</dbReference>
<gene>
    <name evidence="1" type="ORF">GCM10023205_33420</name>
</gene>
<keyword evidence="2" id="KW-1185">Reference proteome</keyword>
<dbReference type="EMBL" id="BAABHS010000010">
    <property type="protein sequence ID" value="GAA4966171.1"/>
    <property type="molecule type" value="Genomic_DNA"/>
</dbReference>
<evidence type="ECO:0000313" key="1">
    <source>
        <dbReference type="EMBL" id="GAA4966171.1"/>
    </source>
</evidence>
<organism evidence="1 2">
    <name type="scientific">Yinghuangia aomiensis</name>
    <dbReference type="NCBI Taxonomy" id="676205"/>
    <lineage>
        <taxon>Bacteria</taxon>
        <taxon>Bacillati</taxon>
        <taxon>Actinomycetota</taxon>
        <taxon>Actinomycetes</taxon>
        <taxon>Kitasatosporales</taxon>
        <taxon>Streptomycetaceae</taxon>
        <taxon>Yinghuangia</taxon>
    </lineage>
</organism>
<sequence length="82" mass="9136">MLAIMTTKPDTYRITMFADGDELLRRDAPFLRYPGSTPNLRPSTGQVEHVTVLEPDPEGVVLGGVQQVHVRVAPRYGFRAAR</sequence>